<evidence type="ECO:0000259" key="1">
    <source>
        <dbReference type="Pfam" id="PF13577"/>
    </source>
</evidence>
<dbReference type="Pfam" id="PF13577">
    <property type="entry name" value="SnoaL_4"/>
    <property type="match status" value="1"/>
</dbReference>
<evidence type="ECO:0000313" key="3">
    <source>
        <dbReference type="Proteomes" id="UP000632454"/>
    </source>
</evidence>
<dbReference type="Gene3D" id="3.10.450.50">
    <property type="match status" value="1"/>
</dbReference>
<dbReference type="InterPro" id="IPR037401">
    <property type="entry name" value="SnoaL-like"/>
</dbReference>
<dbReference type="EMBL" id="BMCS01000001">
    <property type="protein sequence ID" value="GGF11595.1"/>
    <property type="molecule type" value="Genomic_DNA"/>
</dbReference>
<proteinExistence type="predicted"/>
<organism evidence="2 3">
    <name type="scientific">Williamsia phyllosphaerae</name>
    <dbReference type="NCBI Taxonomy" id="885042"/>
    <lineage>
        <taxon>Bacteria</taxon>
        <taxon>Bacillati</taxon>
        <taxon>Actinomycetota</taxon>
        <taxon>Actinomycetes</taxon>
        <taxon>Mycobacteriales</taxon>
        <taxon>Nocardiaceae</taxon>
        <taxon>Williamsia</taxon>
    </lineage>
</organism>
<feature type="domain" description="SnoaL-like" evidence="1">
    <location>
        <begin position="16"/>
        <end position="160"/>
    </location>
</feature>
<reference evidence="3" key="1">
    <citation type="journal article" date="2019" name="Int. J. Syst. Evol. Microbiol.">
        <title>The Global Catalogue of Microorganisms (GCM) 10K type strain sequencing project: providing services to taxonomists for standard genome sequencing and annotation.</title>
        <authorList>
            <consortium name="The Broad Institute Genomics Platform"/>
            <consortium name="The Broad Institute Genome Sequencing Center for Infectious Disease"/>
            <person name="Wu L."/>
            <person name="Ma J."/>
        </authorList>
    </citation>
    <scope>NUCLEOTIDE SEQUENCE [LARGE SCALE GENOMIC DNA]</scope>
    <source>
        <strain evidence="3">CCM 7855</strain>
    </source>
</reference>
<protein>
    <submittedName>
        <fullName evidence="2">Polyketide cyclase</fullName>
    </submittedName>
</protein>
<comment type="caution">
    <text evidence="2">The sequence shown here is derived from an EMBL/GenBank/DDBJ whole genome shotgun (WGS) entry which is preliminary data.</text>
</comment>
<dbReference type="InterPro" id="IPR032710">
    <property type="entry name" value="NTF2-like_dom_sf"/>
</dbReference>
<dbReference type="Proteomes" id="UP000632454">
    <property type="component" value="Unassembled WGS sequence"/>
</dbReference>
<name>A0ABQ1U8Y5_9NOCA</name>
<dbReference type="RefSeq" id="WP_188486510.1">
    <property type="nucleotide sequence ID" value="NZ_BMCS01000001.1"/>
</dbReference>
<accession>A0ABQ1U8Y5</accession>
<dbReference type="SUPFAM" id="SSF54427">
    <property type="entry name" value="NTF2-like"/>
    <property type="match status" value="1"/>
</dbReference>
<gene>
    <name evidence="2" type="ORF">GCM10007298_04430</name>
</gene>
<keyword evidence="3" id="KW-1185">Reference proteome</keyword>
<evidence type="ECO:0000313" key="2">
    <source>
        <dbReference type="EMBL" id="GGF11595.1"/>
    </source>
</evidence>
<sequence length="191" mass="21534">MIISADTIADLTTRIETLEAEADIRRIQARYMFLCDTPCPEFGITNDKDRIDAILALYTEDAVWEGVGTHYEGQFGRADGKAAISAHFQRFWGEKRDPALVLNAHYLTSEQIHVQGNRASGQWIHMQPWLFADGTALLRSSRLNNTFTRIDGHWLIARTRTENVFTAPLPDGFTENFESASTLMRSKNGLG</sequence>